<protein>
    <submittedName>
        <fullName evidence="8">Cyclohexanone monooxygenase</fullName>
        <ecNumber evidence="8">1.14.13.22</ecNumber>
    </submittedName>
</protein>
<dbReference type="PRINTS" id="PR00411">
    <property type="entry name" value="PNDRDTASEI"/>
</dbReference>
<reference evidence="8 9" key="1">
    <citation type="submission" date="2020-08" db="EMBL/GenBank/DDBJ databases">
        <title>Sequencing the genomes of 1000 actinobacteria strains.</title>
        <authorList>
            <person name="Klenk H.-P."/>
        </authorList>
    </citation>
    <scope>NUCLEOTIDE SEQUENCE [LARGE SCALE GENOMIC DNA]</scope>
    <source>
        <strain evidence="8 9">DSM 44230</strain>
    </source>
</reference>
<proteinExistence type="inferred from homology"/>
<comment type="cofactor">
    <cofactor evidence="1">
        <name>FAD</name>
        <dbReference type="ChEBI" id="CHEBI:57692"/>
    </cofactor>
</comment>
<comment type="caution">
    <text evidence="8">The sequence shown here is derived from an EMBL/GenBank/DDBJ whole genome shotgun (WGS) entry which is preliminary data.</text>
</comment>
<dbReference type="PANTHER" id="PTHR43098">
    <property type="entry name" value="L-ORNITHINE N(5)-MONOOXYGENASE-RELATED"/>
    <property type="match status" value="1"/>
</dbReference>
<dbReference type="EC" id="1.14.13.22" evidence="8"/>
<keyword evidence="3" id="KW-0285">Flavoprotein</keyword>
<dbReference type="SUPFAM" id="SSF51905">
    <property type="entry name" value="FAD/NAD(P)-binding domain"/>
    <property type="match status" value="2"/>
</dbReference>
<keyword evidence="7 8" id="KW-0503">Monooxygenase</keyword>
<dbReference type="Proteomes" id="UP000533598">
    <property type="component" value="Unassembled WGS sequence"/>
</dbReference>
<sequence>MGTAEHDVIVIGAGFAGMYALHRLRGAGFRVRVIEAAEDVGGTWYWNRYPGARCDITSVFYSYSFDEDLQREWTWSERFATQAEILAYARHVAERFDLRRDITFGTRVTGAARVGEDWVVRTDTGEQLRARHLVAAVGSLSAARVPELPGLDSFAGPVLLTGAWPAEPVDLAGQRVGVIGTGSSGIQAIPELARTAAHLTVFQRTANYSVPAHHRRFTAAEWQEIQEGYPAVRAEALTTYAGVPIETRPAALADSAAERAARYEQRWQEGGLGFFFSYQDLILDETANATAAEFLHAKIAELVHDPATAKALTPDSHPVGTKRPCVDDGYFETFNRDNVTLVDLREHPLERVLPHAVQAGGQEHDLDVLVLATGYDALTGALLRLDITGEDGLPLAEHWAAGPSTYLGVTVAGFPNLYVLAGPGSPSVLANVILAAEQHVEWVSDLLVHLREHGLRRAEAEPAAEREWNEQVAIAAGATLFPLADSWYLGANVPGKPRVFMPYAGGFQTYRELCAEIAADGYRGLRLS</sequence>
<dbReference type="Gene3D" id="3.50.50.60">
    <property type="entry name" value="FAD/NAD(P)-binding domain"/>
    <property type="match status" value="2"/>
</dbReference>
<comment type="similarity">
    <text evidence="2">Belongs to the FAD-binding monooxygenase family.</text>
</comment>
<evidence type="ECO:0000313" key="9">
    <source>
        <dbReference type="Proteomes" id="UP000533598"/>
    </source>
</evidence>
<evidence type="ECO:0000313" key="8">
    <source>
        <dbReference type="EMBL" id="MBB4677863.1"/>
    </source>
</evidence>
<dbReference type="InterPro" id="IPR036188">
    <property type="entry name" value="FAD/NAD-bd_sf"/>
</dbReference>
<dbReference type="AlphaFoldDB" id="A0A7W7CB50"/>
<keyword evidence="5" id="KW-0521">NADP</keyword>
<dbReference type="GO" id="GO:0018667">
    <property type="term" value="F:cyclohexanone monooxygenase activity"/>
    <property type="evidence" value="ECO:0007669"/>
    <property type="project" value="UniProtKB-EC"/>
</dbReference>
<keyword evidence="4" id="KW-0274">FAD</keyword>
<evidence type="ECO:0000256" key="3">
    <source>
        <dbReference type="ARBA" id="ARBA00022630"/>
    </source>
</evidence>
<organism evidence="8 9">
    <name type="scientific">Crossiella cryophila</name>
    <dbReference type="NCBI Taxonomy" id="43355"/>
    <lineage>
        <taxon>Bacteria</taxon>
        <taxon>Bacillati</taxon>
        <taxon>Actinomycetota</taxon>
        <taxon>Actinomycetes</taxon>
        <taxon>Pseudonocardiales</taxon>
        <taxon>Pseudonocardiaceae</taxon>
        <taxon>Crossiella</taxon>
    </lineage>
</organism>
<name>A0A7W7CB50_9PSEU</name>
<evidence type="ECO:0000256" key="7">
    <source>
        <dbReference type="ARBA" id="ARBA00023033"/>
    </source>
</evidence>
<keyword evidence="6 8" id="KW-0560">Oxidoreductase</keyword>
<evidence type="ECO:0000256" key="6">
    <source>
        <dbReference type="ARBA" id="ARBA00023002"/>
    </source>
</evidence>
<dbReference type="PANTHER" id="PTHR43098:SF3">
    <property type="entry name" value="L-ORNITHINE N(5)-MONOOXYGENASE-RELATED"/>
    <property type="match status" value="1"/>
</dbReference>
<evidence type="ECO:0000256" key="4">
    <source>
        <dbReference type="ARBA" id="ARBA00022827"/>
    </source>
</evidence>
<evidence type="ECO:0000256" key="5">
    <source>
        <dbReference type="ARBA" id="ARBA00022857"/>
    </source>
</evidence>
<dbReference type="InterPro" id="IPR050775">
    <property type="entry name" value="FAD-binding_Monooxygenases"/>
</dbReference>
<keyword evidence="9" id="KW-1185">Reference proteome</keyword>
<dbReference type="EMBL" id="JACHMH010000001">
    <property type="protein sequence ID" value="MBB4677863.1"/>
    <property type="molecule type" value="Genomic_DNA"/>
</dbReference>
<accession>A0A7W7CB50</accession>
<evidence type="ECO:0000256" key="1">
    <source>
        <dbReference type="ARBA" id="ARBA00001974"/>
    </source>
</evidence>
<gene>
    <name evidence="8" type="ORF">HNR67_003981</name>
</gene>
<dbReference type="RefSeq" id="WP_185003759.1">
    <property type="nucleotide sequence ID" value="NZ_BAAAUI010000044.1"/>
</dbReference>
<dbReference type="Pfam" id="PF13738">
    <property type="entry name" value="Pyr_redox_3"/>
    <property type="match status" value="1"/>
</dbReference>
<evidence type="ECO:0000256" key="2">
    <source>
        <dbReference type="ARBA" id="ARBA00010139"/>
    </source>
</evidence>